<evidence type="ECO:0000313" key="2">
    <source>
        <dbReference type="EMBL" id="ONN26506.1"/>
    </source>
</evidence>
<evidence type="ECO:0008006" key="4">
    <source>
        <dbReference type="Google" id="ProtNLM"/>
    </source>
</evidence>
<feature type="transmembrane region" description="Helical" evidence="1">
    <location>
        <begin position="114"/>
        <end position="134"/>
    </location>
</feature>
<feature type="transmembrane region" description="Helical" evidence="1">
    <location>
        <begin position="28"/>
        <end position="46"/>
    </location>
</feature>
<reference evidence="2 3" key="1">
    <citation type="submission" date="2015-06" db="EMBL/GenBank/DDBJ databases">
        <title>Genome sequencing of Thermotogales isolates from hydrothermal vents.</title>
        <authorList>
            <person name="Haverkamp T.H."/>
            <person name="Kublanov I.V."/>
            <person name="Nesbo C.L."/>
        </authorList>
    </citation>
    <scope>NUCLEOTIDE SEQUENCE [LARGE SCALE GENOMIC DNA]</scope>
    <source>
        <strain evidence="3">ik275mar</strain>
    </source>
</reference>
<feature type="transmembrane region" description="Helical" evidence="1">
    <location>
        <begin position="82"/>
        <end position="102"/>
    </location>
</feature>
<feature type="transmembrane region" description="Helical" evidence="1">
    <location>
        <begin position="58"/>
        <end position="76"/>
    </location>
</feature>
<gene>
    <name evidence="2" type="ORF">XJ44_08570</name>
</gene>
<name>A0ABX3IFA9_9BACT</name>
<keyword evidence="1" id="KW-1133">Transmembrane helix</keyword>
<organism evidence="2 3">
    <name type="scientific">Thermosipho affectus</name>
    <dbReference type="NCBI Taxonomy" id="660294"/>
    <lineage>
        <taxon>Bacteria</taxon>
        <taxon>Thermotogati</taxon>
        <taxon>Thermotogota</taxon>
        <taxon>Thermotogae</taxon>
        <taxon>Thermotogales</taxon>
        <taxon>Fervidobacteriaceae</taxon>
        <taxon>Thermosipho</taxon>
    </lineage>
</organism>
<proteinExistence type="predicted"/>
<evidence type="ECO:0000313" key="3">
    <source>
        <dbReference type="Proteomes" id="UP000242616"/>
    </source>
</evidence>
<evidence type="ECO:0000256" key="1">
    <source>
        <dbReference type="SAM" id="Phobius"/>
    </source>
</evidence>
<dbReference type="Proteomes" id="UP000242616">
    <property type="component" value="Unassembled WGS sequence"/>
</dbReference>
<comment type="caution">
    <text evidence="2">The sequence shown here is derived from an EMBL/GenBank/DDBJ whole genome shotgun (WGS) entry which is preliminary data.</text>
</comment>
<protein>
    <recommendedName>
        <fullName evidence="4">DUF4234 domain-containing protein</fullName>
    </recommendedName>
</protein>
<keyword evidence="3" id="KW-1185">Reference proteome</keyword>
<keyword evidence="1" id="KW-0812">Transmembrane</keyword>
<keyword evidence="1" id="KW-0472">Membrane</keyword>
<sequence>MVISYYMYVGFSILSNILYFFYKELAEVFLGLSSISFLIFLYVIGLKIKRELKINVLSIYYIVLSLVIFSFFPLYLTSSIFTYFFSQTLALLFVLLYLKLILSVLKSRLSIFNLILFSILTFGIYSYVFFYKLIKEIEKSLT</sequence>
<accession>A0ABX3IFA9</accession>
<feature type="transmembrane region" description="Helical" evidence="1">
    <location>
        <begin position="5"/>
        <end position="22"/>
    </location>
</feature>
<dbReference type="EMBL" id="LBFC01000023">
    <property type="protein sequence ID" value="ONN26506.1"/>
    <property type="molecule type" value="Genomic_DNA"/>
</dbReference>